<reference evidence="1 2" key="1">
    <citation type="submission" date="2024-04" db="EMBL/GenBank/DDBJ databases">
        <title>Tritrichomonas musculus Genome.</title>
        <authorList>
            <person name="Alves-Ferreira E."/>
            <person name="Grigg M."/>
            <person name="Lorenzi H."/>
            <person name="Galac M."/>
        </authorList>
    </citation>
    <scope>NUCLEOTIDE SEQUENCE [LARGE SCALE GENOMIC DNA]</scope>
    <source>
        <strain evidence="1 2">EAF2021</strain>
    </source>
</reference>
<protein>
    <submittedName>
        <fullName evidence="1">Uncharacterized protein</fullName>
    </submittedName>
</protein>
<dbReference type="EMBL" id="JAPFFF010000039">
    <property type="protein sequence ID" value="KAK8842014.1"/>
    <property type="molecule type" value="Genomic_DNA"/>
</dbReference>
<proteinExistence type="predicted"/>
<keyword evidence="2" id="KW-1185">Reference proteome</keyword>
<sequence>MQAKKRKEYNSHKIGFGGGVIEEYHNYPSLKDRVYMFDQFKPHLDYLIKNNIKEFQDFIQFFRNKGLKAKDFVKMIKSFQKYINTKHQDQFHPIYFLKPRELEKSNFGEKNIIINRIAHEYFEDFPIFLQHFLHKKYQTIPNHENIIQDVKDKIKKLRSNIDESLDFDFSITHFSMPEDDFLSFSEGLEDTI</sequence>
<dbReference type="Proteomes" id="UP001470230">
    <property type="component" value="Unassembled WGS sequence"/>
</dbReference>
<evidence type="ECO:0000313" key="2">
    <source>
        <dbReference type="Proteomes" id="UP001470230"/>
    </source>
</evidence>
<gene>
    <name evidence="1" type="ORF">M9Y10_026229</name>
</gene>
<evidence type="ECO:0000313" key="1">
    <source>
        <dbReference type="EMBL" id="KAK8842014.1"/>
    </source>
</evidence>
<name>A0ABR2H728_9EUKA</name>
<accession>A0ABR2H728</accession>
<comment type="caution">
    <text evidence="1">The sequence shown here is derived from an EMBL/GenBank/DDBJ whole genome shotgun (WGS) entry which is preliminary data.</text>
</comment>
<organism evidence="1 2">
    <name type="scientific">Tritrichomonas musculus</name>
    <dbReference type="NCBI Taxonomy" id="1915356"/>
    <lineage>
        <taxon>Eukaryota</taxon>
        <taxon>Metamonada</taxon>
        <taxon>Parabasalia</taxon>
        <taxon>Tritrichomonadida</taxon>
        <taxon>Tritrichomonadidae</taxon>
        <taxon>Tritrichomonas</taxon>
    </lineage>
</organism>